<keyword evidence="10" id="KW-1185">Reference proteome</keyword>
<name>A0A8H4R9R1_9HELO</name>
<evidence type="ECO:0000256" key="7">
    <source>
        <dbReference type="SAM" id="SignalP"/>
    </source>
</evidence>
<evidence type="ECO:0000256" key="1">
    <source>
        <dbReference type="ARBA" id="ARBA00004167"/>
    </source>
</evidence>
<comment type="subcellular location">
    <subcellularLocation>
        <location evidence="1">Membrane</location>
        <topology evidence="1">Single-pass membrane protein</topology>
    </subcellularLocation>
</comment>
<accession>A0A8H4R9R1</accession>
<reference evidence="9 10" key="1">
    <citation type="submission" date="2020-03" db="EMBL/GenBank/DDBJ databases">
        <title>Draft Genome Sequence of Cudoniella acicularis.</title>
        <authorList>
            <person name="Buettner E."/>
            <person name="Kellner H."/>
        </authorList>
    </citation>
    <scope>NUCLEOTIDE SEQUENCE [LARGE SCALE GENOMIC DNA]</scope>
    <source>
        <strain evidence="9 10">DSM 108380</strain>
    </source>
</reference>
<keyword evidence="6" id="KW-0325">Glycoprotein</keyword>
<feature type="domain" description="WSC" evidence="8">
    <location>
        <begin position="1238"/>
        <end position="1329"/>
    </location>
</feature>
<dbReference type="InterPro" id="IPR013783">
    <property type="entry name" value="Ig-like_fold"/>
</dbReference>
<keyword evidence="5" id="KW-0472">Membrane</keyword>
<evidence type="ECO:0000256" key="2">
    <source>
        <dbReference type="ARBA" id="ARBA00022692"/>
    </source>
</evidence>
<evidence type="ECO:0000256" key="6">
    <source>
        <dbReference type="ARBA" id="ARBA00023180"/>
    </source>
</evidence>
<evidence type="ECO:0000259" key="8">
    <source>
        <dbReference type="PROSITE" id="PS51212"/>
    </source>
</evidence>
<evidence type="ECO:0000256" key="4">
    <source>
        <dbReference type="ARBA" id="ARBA00022989"/>
    </source>
</evidence>
<dbReference type="InterPro" id="IPR002889">
    <property type="entry name" value="WSC_carb-bd"/>
</dbReference>
<evidence type="ECO:0000313" key="9">
    <source>
        <dbReference type="EMBL" id="KAF4624790.1"/>
    </source>
</evidence>
<organism evidence="9 10">
    <name type="scientific">Cudoniella acicularis</name>
    <dbReference type="NCBI Taxonomy" id="354080"/>
    <lineage>
        <taxon>Eukaryota</taxon>
        <taxon>Fungi</taxon>
        <taxon>Dikarya</taxon>
        <taxon>Ascomycota</taxon>
        <taxon>Pezizomycotina</taxon>
        <taxon>Leotiomycetes</taxon>
        <taxon>Helotiales</taxon>
        <taxon>Tricladiaceae</taxon>
        <taxon>Cudoniella</taxon>
    </lineage>
</organism>
<keyword evidence="2" id="KW-0812">Transmembrane</keyword>
<evidence type="ECO:0000256" key="5">
    <source>
        <dbReference type="ARBA" id="ARBA00023136"/>
    </source>
</evidence>
<evidence type="ECO:0000256" key="3">
    <source>
        <dbReference type="ARBA" id="ARBA00022729"/>
    </source>
</evidence>
<feature type="signal peptide" evidence="7">
    <location>
        <begin position="1"/>
        <end position="21"/>
    </location>
</feature>
<keyword evidence="3 7" id="KW-0732">Signal</keyword>
<feature type="domain" description="WSC" evidence="8">
    <location>
        <begin position="948"/>
        <end position="1044"/>
    </location>
</feature>
<dbReference type="PROSITE" id="PS51212">
    <property type="entry name" value="WSC"/>
    <property type="match status" value="3"/>
</dbReference>
<feature type="domain" description="WSC" evidence="8">
    <location>
        <begin position="1067"/>
        <end position="1159"/>
    </location>
</feature>
<gene>
    <name evidence="9" type="ORF">G7Y89_g13381</name>
</gene>
<feature type="chain" id="PRO_5034669848" description="WSC domain-containing protein" evidence="7">
    <location>
        <begin position="22"/>
        <end position="1380"/>
    </location>
</feature>
<proteinExistence type="predicted"/>
<dbReference type="Pfam" id="PF01822">
    <property type="entry name" value="WSC"/>
    <property type="match status" value="3"/>
</dbReference>
<dbReference type="InterPro" id="IPR051836">
    <property type="entry name" value="Kremen_rcpt"/>
</dbReference>
<dbReference type="SMART" id="SM00321">
    <property type="entry name" value="WSC"/>
    <property type="match status" value="3"/>
</dbReference>
<evidence type="ECO:0000313" key="10">
    <source>
        <dbReference type="Proteomes" id="UP000566819"/>
    </source>
</evidence>
<comment type="caution">
    <text evidence="9">The sequence shown here is derived from an EMBL/GenBank/DDBJ whole genome shotgun (WGS) entry which is preliminary data.</text>
</comment>
<dbReference type="PANTHER" id="PTHR24269:SF16">
    <property type="entry name" value="PROTEIN SLG1"/>
    <property type="match status" value="1"/>
</dbReference>
<dbReference type="OrthoDB" id="5985073at2759"/>
<sequence length="1380" mass="142801">MNLPMFLAALWSLACIFSVSGAPTDTLMDGDSAQSGYLPNNNVDPNVITGGSFGQIWQFKASIPQGGLQDNFYAKPLVYTPSSLGRQVVLVFSEANRIYVLDAVNGTLISSRDLSLEGESPFLVSDLPSCNDIGQNVGITGTPVIDPTTDTVYFWAKGYLTSGQTGWQNGAYRFHAVDVATLVERPGFPTNLQGAIADNDNTRWFTGGTHLQRASLNMINGIIFAGFGAHCDLFNYTGWVVGMSTSGKYLTGYVTMGGPGAPLEDGTYSGGGGGAGVWMSGSALSSDNSGRLFFATGNAESPGINQQVPSSGRVHLDTLSESMVNLAINPQSGSLTQQDYFEPATYLSMDAGDRDLGSGGVCLPDSSVFSGGGVARLAITCGKAGVCFVTNADNLGGYKMGSSGGDAVVQSFTVPGGGAIFSTVGTYPLEGGYLYVTPVGNPTYVYSLGFDTLGRPAFTLVAQTNESSASAVGATITTLNNQPGTGILWITDTNGLRAYNAVPVNGQMLRINIPAVLGLFKFSRPTFGDGRYYMPTFSGSILAFGAPVALPLNCSSPIDFGTVSIGSTSTMIATCTANIAITKIEGLEIEKPIFQAQNSSLPQGSLGVGQSFSFPITFNLTNFVVSGGSTDGPSAAPGVESTALNLFTVNSASGYSTQQGITLTGTAVSQGPYLAIDPLQVNFPGIVVGSAGSGGATTSTFLLQNLGKSTLTITGYAFGNQDGSPYTNVTMSGTAALDSNGTFTSQDLPSLGSTIAPGGSITVTATFNTSIVGSSFTILTIFSDGGSAYTILSGTTSTAPIALLEQSTSEGGWLTIPDCAIPADGCTNQIDIGTLSSSGSLLQTIRFTNNGGSNLEITKSKPPEGTVLGATNPSTDLSEGLIIPPGAKSSATIYFQPGSAPLNSDPIVYSGAWTLNTNDLTFGVHVLNFTGTLTPPRVGPLLSNGSAQFKYLGCFQDPTASRIEPNQFSSANNTNGLCQQQAFGSNFPFAGTEYQTECWVGYNIPPSSLQVADSECTTYTCPGDTTQFCGGYGGFMSLYYDTTKYNPGTGSFIGNYAPPSAPPRVGSYQYAGCYTDNAGDRTLNGGNVGNAETNSLENCAAACKGSTFFGTEYSAECYCGNSLLNSPTLQPNSQCTMLCPGNTSEICGAASRLTLYILNGTIQSTSSITASTTSSLPVSNSTVSSSSVSLIPTGTIQSTSSSIAASTTSSLPVSNSTVSPSSVSPIPTGPIIPPTIGNYQYVDCHSDNITIRTLQGGFVGLAAMTIENCASICTGFTYFGLEYSTECYCGNTLTFGSFTTTDGRCTMPCGGNSSELCGGANGLTLYQLKAQTISSNLSTSTISSGPVNITDDIFCAAYICFNNPFWNTFVSIRNKLLGAE</sequence>
<dbReference type="GO" id="GO:0005886">
    <property type="term" value="C:plasma membrane"/>
    <property type="evidence" value="ECO:0007669"/>
    <property type="project" value="TreeGrafter"/>
</dbReference>
<dbReference type="PANTHER" id="PTHR24269">
    <property type="entry name" value="KREMEN PROTEIN"/>
    <property type="match status" value="1"/>
</dbReference>
<dbReference type="Proteomes" id="UP000566819">
    <property type="component" value="Unassembled WGS sequence"/>
</dbReference>
<keyword evidence="4" id="KW-1133">Transmembrane helix</keyword>
<dbReference type="Gene3D" id="2.60.40.10">
    <property type="entry name" value="Immunoglobulins"/>
    <property type="match status" value="2"/>
</dbReference>
<dbReference type="EMBL" id="JAAMPI010001553">
    <property type="protein sequence ID" value="KAF4624790.1"/>
    <property type="molecule type" value="Genomic_DNA"/>
</dbReference>
<protein>
    <recommendedName>
        <fullName evidence="8">WSC domain-containing protein</fullName>
    </recommendedName>
</protein>